<gene>
    <name evidence="3" type="ORF">CPUR_02830</name>
</gene>
<feature type="compositionally biased region" description="Low complexity" evidence="1">
    <location>
        <begin position="118"/>
        <end position="132"/>
    </location>
</feature>
<organism evidence="3 4">
    <name type="scientific">Claviceps purpurea (strain 20.1)</name>
    <name type="common">Ergot fungus</name>
    <name type="synonym">Sphacelia segetum</name>
    <dbReference type="NCBI Taxonomy" id="1111077"/>
    <lineage>
        <taxon>Eukaryota</taxon>
        <taxon>Fungi</taxon>
        <taxon>Dikarya</taxon>
        <taxon>Ascomycota</taxon>
        <taxon>Pezizomycotina</taxon>
        <taxon>Sordariomycetes</taxon>
        <taxon>Hypocreomycetidae</taxon>
        <taxon>Hypocreales</taxon>
        <taxon>Clavicipitaceae</taxon>
        <taxon>Claviceps</taxon>
    </lineage>
</organism>
<dbReference type="eggNOG" id="ENOG502S4EA">
    <property type="taxonomic scope" value="Eukaryota"/>
</dbReference>
<reference evidence="3 4" key="1">
    <citation type="journal article" date="2013" name="PLoS Genet.">
        <title>Plant-symbiotic fungi as chemical engineers: Multi-genome analysis of the Clavicipitaceae reveals dynamics of alkaloid loci.</title>
        <authorList>
            <person name="Schardl C.L."/>
            <person name="Young C.A."/>
            <person name="Hesse U."/>
            <person name="Amyotte S.G."/>
            <person name="Andreeva K."/>
            <person name="Calie P.J."/>
            <person name="Fleetwood D.J."/>
            <person name="Haws D.C."/>
            <person name="Moore N."/>
            <person name="Oeser B."/>
            <person name="Panaccione D.G."/>
            <person name="Schweri K.K."/>
            <person name="Voisey C.R."/>
            <person name="Farman M.L."/>
            <person name="Jaromczyk J.W."/>
            <person name="Roe B.A."/>
            <person name="O'Sullivan D.M."/>
            <person name="Scott B."/>
            <person name="Tudzynski P."/>
            <person name="An Z."/>
            <person name="Arnaoudova E.G."/>
            <person name="Bullock C.T."/>
            <person name="Charlton N.D."/>
            <person name="Chen L."/>
            <person name="Cox M."/>
            <person name="Dinkins R.D."/>
            <person name="Florea S."/>
            <person name="Glenn A.E."/>
            <person name="Gordon A."/>
            <person name="Gueldener U."/>
            <person name="Harris D.R."/>
            <person name="Hollin W."/>
            <person name="Jaromczyk J."/>
            <person name="Johnson R.D."/>
            <person name="Khan A.K."/>
            <person name="Leistner E."/>
            <person name="Leuchtmann A."/>
            <person name="Li C."/>
            <person name="Liu J."/>
            <person name="Liu J."/>
            <person name="Liu M."/>
            <person name="Mace W."/>
            <person name="Machado C."/>
            <person name="Nagabhyru P."/>
            <person name="Pan J."/>
            <person name="Schmid J."/>
            <person name="Sugawara K."/>
            <person name="Steiner U."/>
            <person name="Takach J.E."/>
            <person name="Tanaka E."/>
            <person name="Webb J.S."/>
            <person name="Wilson E.V."/>
            <person name="Wiseman J.L."/>
            <person name="Yoshida R."/>
            <person name="Zeng Z."/>
        </authorList>
    </citation>
    <scope>NUCLEOTIDE SEQUENCE [LARGE SCALE GENOMIC DNA]</scope>
    <source>
        <strain evidence="3 4">20.1</strain>
    </source>
</reference>
<protein>
    <recommendedName>
        <fullName evidence="2">Mso1 N-terminal domain-containing protein</fullName>
    </recommendedName>
</protein>
<feature type="compositionally biased region" description="Gly residues" evidence="1">
    <location>
        <begin position="133"/>
        <end position="143"/>
    </location>
</feature>
<feature type="domain" description="Mso1 N-terminal" evidence="2">
    <location>
        <begin position="18"/>
        <end position="57"/>
    </location>
</feature>
<dbReference type="VEuPathDB" id="FungiDB:CPUR_02830"/>
<feature type="region of interest" description="Disordered" evidence="1">
    <location>
        <begin position="82"/>
        <end position="179"/>
    </location>
</feature>
<comment type="caution">
    <text evidence="3">The sequence shown here is derived from an EMBL/GenBank/DDBJ whole genome shotgun (WGS) entry which is preliminary data.</text>
</comment>
<keyword evidence="4" id="KW-1185">Reference proteome</keyword>
<feature type="compositionally biased region" description="Gly residues" evidence="1">
    <location>
        <begin position="83"/>
        <end position="107"/>
    </location>
</feature>
<dbReference type="AlphaFoldDB" id="M1WCY1"/>
<dbReference type="HOGENOM" id="CLU_061436_1_0_1"/>
<dbReference type="OrthoDB" id="2683368at2759"/>
<evidence type="ECO:0000313" key="3">
    <source>
        <dbReference type="EMBL" id="CCE29139.1"/>
    </source>
</evidence>
<dbReference type="InterPro" id="IPR028095">
    <property type="entry name" value="Mso1_N_dom"/>
</dbReference>
<accession>M1WCY1</accession>
<name>M1WCY1_CLAP2</name>
<proteinExistence type="predicted"/>
<feature type="compositionally biased region" description="Gly residues" evidence="1">
    <location>
        <begin position="164"/>
        <end position="173"/>
    </location>
</feature>
<dbReference type="Proteomes" id="UP000016801">
    <property type="component" value="Unassembled WGS sequence"/>
</dbReference>
<evidence type="ECO:0000313" key="4">
    <source>
        <dbReference type="Proteomes" id="UP000016801"/>
    </source>
</evidence>
<dbReference type="Pfam" id="PF14475">
    <property type="entry name" value="Mso1_Sec1_bdg"/>
    <property type="match status" value="1"/>
</dbReference>
<evidence type="ECO:0000256" key="1">
    <source>
        <dbReference type="SAM" id="MobiDB-lite"/>
    </source>
</evidence>
<dbReference type="EMBL" id="CAGA01000012">
    <property type="protein sequence ID" value="CCE29139.1"/>
    <property type="molecule type" value="Genomic_DNA"/>
</dbReference>
<sequence length="265" mass="27571">MSSWYSNILTRTTSQISSLRSTLLSSDQDGDTDDDTHVCRVLRNYYTDKGRAFPTWLPPDPKSAVVPQPLYASSSVQQQFGARYGGLGPSAGGGGGGGGSSTPGAGGLSSLWDSAPVQTQQQQTQSLRAGRMNRGGAGPGGLIIPGREDVQARPLPSQRAGSYQGVGMGGSPGGAASAQDRLKQRLWGGRSATVSPSPLQSGSGGSFHLLLRRGVLGGRGTDRMKIGLCRGVLMVRRGMGRRGGRLVRGDIDRWGGDWGDAAASK</sequence>
<evidence type="ECO:0000259" key="2">
    <source>
        <dbReference type="Pfam" id="PF14475"/>
    </source>
</evidence>